<feature type="compositionally biased region" description="Basic and acidic residues" evidence="2">
    <location>
        <begin position="209"/>
        <end position="219"/>
    </location>
</feature>
<keyword evidence="1" id="KW-0677">Repeat</keyword>
<evidence type="ECO:0000256" key="1">
    <source>
        <dbReference type="ARBA" id="ARBA00022737"/>
    </source>
</evidence>
<reference evidence="4 5" key="1">
    <citation type="submission" date="2022-08" db="EMBL/GenBank/DDBJ databases">
        <title>Reclassification of Massilia species as members of the genera Telluria, Duganella, Pseudoduganella, Mokoshia gen. nov. and Zemynaea gen. nov. using orthogonal and non-orthogonal genome-based approaches.</title>
        <authorList>
            <person name="Bowman J.P."/>
        </authorList>
    </citation>
    <scope>NUCLEOTIDE SEQUENCE [LARGE SCALE GENOMIC DNA]</scope>
    <source>
        <strain evidence="4 5">JCM 31607</strain>
    </source>
</reference>
<dbReference type="InterPro" id="IPR022385">
    <property type="entry name" value="Rhs_assc_core"/>
</dbReference>
<dbReference type="EMBL" id="JANUGV010000014">
    <property type="protein sequence ID" value="MCS0611088.1"/>
    <property type="molecule type" value="Genomic_DNA"/>
</dbReference>
<comment type="caution">
    <text evidence="4">The sequence shown here is derived from an EMBL/GenBank/DDBJ whole genome shotgun (WGS) entry which is preliminary data.</text>
</comment>
<evidence type="ECO:0000313" key="5">
    <source>
        <dbReference type="Proteomes" id="UP001205861"/>
    </source>
</evidence>
<gene>
    <name evidence="4" type="ORF">NX773_23285</name>
</gene>
<proteinExistence type="predicted"/>
<dbReference type="NCBIfam" id="TIGR03696">
    <property type="entry name" value="Rhs_assc_core"/>
    <property type="match status" value="1"/>
</dbReference>
<dbReference type="Proteomes" id="UP001205861">
    <property type="component" value="Unassembled WGS sequence"/>
</dbReference>
<dbReference type="RefSeq" id="WP_258858617.1">
    <property type="nucleotide sequence ID" value="NZ_JANUGV010000014.1"/>
</dbReference>
<feature type="compositionally biased region" description="Basic and acidic residues" evidence="2">
    <location>
        <begin position="276"/>
        <end position="286"/>
    </location>
</feature>
<protein>
    <submittedName>
        <fullName evidence="4">RHS repeat-associated core domain-containing protein</fullName>
    </submittedName>
</protein>
<sequence>MICTIREPKGSQIPTDDKAVHPLPSGACQRTGGTADRQLRHRHHVIAEARGNSVQYDHTDGLGSPIAYTYSAGRLLNRTRYEPYGATAAGMTPAIAYTGHVNAPELGLVYMQQRYYDPIAARFISNDPVLTDTDGGNGVNRFAYAKNNPYSYLDPNGRNAVLAAAFATGTVLVLAAYEYASDPKARAAINKAITNAIRSEQNDTPKSAPKAEDSNRKTDSNSSAPSVPSGLVGVQDNKSRQRGNQHVSVPLDPSKGGTGDANKDFDHLTGGSSKPRLREVVTHQEL</sequence>
<feature type="domain" description="Teneurin-like YD-shell" evidence="3">
    <location>
        <begin position="41"/>
        <end position="131"/>
    </location>
</feature>
<evidence type="ECO:0000256" key="2">
    <source>
        <dbReference type="SAM" id="MobiDB-lite"/>
    </source>
</evidence>
<feature type="region of interest" description="Disordered" evidence="2">
    <location>
        <begin position="198"/>
        <end position="286"/>
    </location>
</feature>
<name>A0ABT2BT96_9BURK</name>
<dbReference type="InterPro" id="IPR056823">
    <property type="entry name" value="TEN-like_YD-shell"/>
</dbReference>
<dbReference type="PANTHER" id="PTHR32305:SF15">
    <property type="entry name" value="PROTEIN RHSA-RELATED"/>
    <property type="match status" value="1"/>
</dbReference>
<evidence type="ECO:0000313" key="4">
    <source>
        <dbReference type="EMBL" id="MCS0611088.1"/>
    </source>
</evidence>
<keyword evidence="5" id="KW-1185">Reference proteome</keyword>
<dbReference type="PANTHER" id="PTHR32305">
    <property type="match status" value="1"/>
</dbReference>
<accession>A0ABT2BT96</accession>
<dbReference type="Gene3D" id="2.180.10.10">
    <property type="entry name" value="RHS repeat-associated core"/>
    <property type="match status" value="1"/>
</dbReference>
<organism evidence="4 5">
    <name type="scientific">Massilia solisilvae</name>
    <dbReference type="NCBI Taxonomy" id="1811225"/>
    <lineage>
        <taxon>Bacteria</taxon>
        <taxon>Pseudomonadati</taxon>
        <taxon>Pseudomonadota</taxon>
        <taxon>Betaproteobacteria</taxon>
        <taxon>Burkholderiales</taxon>
        <taxon>Oxalobacteraceae</taxon>
        <taxon>Telluria group</taxon>
        <taxon>Massilia</taxon>
    </lineage>
</organism>
<dbReference type="Pfam" id="PF25023">
    <property type="entry name" value="TEN_YD-shell"/>
    <property type="match status" value="1"/>
</dbReference>
<evidence type="ECO:0000259" key="3">
    <source>
        <dbReference type="Pfam" id="PF25023"/>
    </source>
</evidence>
<dbReference type="InterPro" id="IPR050708">
    <property type="entry name" value="T6SS_VgrG/RHS"/>
</dbReference>